<reference evidence="2 3" key="2">
    <citation type="submission" date="2008-11" db="EMBL/GenBank/DDBJ databases">
        <authorList>
            <person name="Fulton L."/>
            <person name="Clifton S."/>
            <person name="Fulton B."/>
            <person name="Xu J."/>
            <person name="Minx P."/>
            <person name="Pepin K.H."/>
            <person name="Johnson M."/>
            <person name="Bhonagiri V."/>
            <person name="Nash W.E."/>
            <person name="Mardis E.R."/>
            <person name="Wilson R.K."/>
        </authorList>
    </citation>
    <scope>NUCLEOTIDE SEQUENCE [LARGE SCALE GENOMIC DNA]</scope>
    <source>
        <strain evidence="2 3">ATCC 43243</strain>
    </source>
</reference>
<dbReference type="InterPro" id="IPR006675">
    <property type="entry name" value="HDIG_dom"/>
</dbReference>
<dbReference type="EMBL" id="ABVQ01000037">
    <property type="protein sequence ID" value="EEC56722.1"/>
    <property type="molecule type" value="Genomic_DNA"/>
</dbReference>
<dbReference type="STRING" id="483218.BACPEC_03231"/>
<evidence type="ECO:0000313" key="3">
    <source>
        <dbReference type="Proteomes" id="UP000003136"/>
    </source>
</evidence>
<name>B7AWY1_9FIRM</name>
<organism evidence="2 3">
    <name type="scientific">[Bacteroides] pectinophilus ATCC 43243</name>
    <dbReference type="NCBI Taxonomy" id="483218"/>
    <lineage>
        <taxon>Bacteria</taxon>
        <taxon>Bacillati</taxon>
        <taxon>Bacillota</taxon>
        <taxon>Clostridia</taxon>
        <taxon>Eubacteriales</taxon>
    </lineage>
</organism>
<dbReference type="PANTHER" id="PTHR43155:SF2">
    <property type="entry name" value="CYCLIC DI-GMP PHOSPHODIESTERASE PA4108"/>
    <property type="match status" value="1"/>
</dbReference>
<dbReference type="Pfam" id="PF13487">
    <property type="entry name" value="HD_5"/>
    <property type="match status" value="1"/>
</dbReference>
<evidence type="ECO:0000259" key="1">
    <source>
        <dbReference type="PROSITE" id="PS51832"/>
    </source>
</evidence>
<dbReference type="AlphaFoldDB" id="B7AWY1"/>
<dbReference type="SUPFAM" id="SSF109604">
    <property type="entry name" value="HD-domain/PDEase-like"/>
    <property type="match status" value="1"/>
</dbReference>
<accession>B7AWY1</accession>
<dbReference type="CDD" id="cd00077">
    <property type="entry name" value="HDc"/>
    <property type="match status" value="1"/>
</dbReference>
<feature type="domain" description="HD-GYP" evidence="1">
    <location>
        <begin position="128"/>
        <end position="324"/>
    </location>
</feature>
<comment type="caution">
    <text evidence="2">The sequence shown here is derived from an EMBL/GenBank/DDBJ whole genome shotgun (WGS) entry which is preliminary data.</text>
</comment>
<dbReference type="NCBIfam" id="TIGR00277">
    <property type="entry name" value="HDIG"/>
    <property type="match status" value="1"/>
</dbReference>
<sequence length="364" mass="40645">MGGQISMQSGKEKTVFIFEAEEGMILARDVYSPGGHMIVPQGVALTHDLINTIADNHILEILIYDGIQGTDTEPTYFDKLRATPEFTKFTEEYNGTVSTVKNNLNDIVFRDKEIDVSTLIADTDSILSGSRSNLQVFDMLHSLRKNDDLTYVHCVNVSLIATIIGRWLNMSEDDLNVLSTAALLHDIGKLMIPEEILLKPGKLTAAEFDVIKTHVNLGFNLLKDKNIDNRIKEVCLFHHEKCDGSGYPFGLKSDKIPLMAKIVTVADVYDAMTAARVYRGSMCPFDVIKIMEDESFSKYDPNVLLPFINHVVSSYLHTNVRLSDGRIGEVVLINSNRLSRPSIMCDGEFIDLSKRPDLSINAIL</sequence>
<dbReference type="HOGENOM" id="CLU_000445_92_1_9"/>
<dbReference type="PANTHER" id="PTHR43155">
    <property type="entry name" value="CYCLIC DI-GMP PHOSPHODIESTERASE PA4108-RELATED"/>
    <property type="match status" value="1"/>
</dbReference>
<proteinExistence type="predicted"/>
<dbReference type="InterPro" id="IPR003607">
    <property type="entry name" value="HD/PDEase_dom"/>
</dbReference>
<gene>
    <name evidence="2" type="ORF">BACPEC_03231</name>
</gene>
<dbReference type="Gene3D" id="1.10.3210.10">
    <property type="entry name" value="Hypothetical protein af1432"/>
    <property type="match status" value="1"/>
</dbReference>
<dbReference type="InterPro" id="IPR037522">
    <property type="entry name" value="HD_GYP_dom"/>
</dbReference>
<keyword evidence="3" id="KW-1185">Reference proteome</keyword>
<dbReference type="PROSITE" id="PS51832">
    <property type="entry name" value="HD_GYP"/>
    <property type="match status" value="1"/>
</dbReference>
<dbReference type="eggNOG" id="COG2206">
    <property type="taxonomic scope" value="Bacteria"/>
</dbReference>
<dbReference type="Proteomes" id="UP000003136">
    <property type="component" value="Unassembled WGS sequence"/>
</dbReference>
<dbReference type="SMART" id="SM00471">
    <property type="entry name" value="HDc"/>
    <property type="match status" value="1"/>
</dbReference>
<evidence type="ECO:0000313" key="2">
    <source>
        <dbReference type="EMBL" id="EEC56722.1"/>
    </source>
</evidence>
<protein>
    <recommendedName>
        <fullName evidence="1">HD-GYP domain-containing protein</fullName>
    </recommendedName>
</protein>
<reference evidence="2 3" key="1">
    <citation type="submission" date="2008-11" db="EMBL/GenBank/DDBJ databases">
        <title>Draft genome sequence of Bacteroides pectinophilus (ATCC 43243).</title>
        <authorList>
            <person name="Sudarsanam P."/>
            <person name="Ley R."/>
            <person name="Guruge J."/>
            <person name="Turnbaugh P.J."/>
            <person name="Mahowald M."/>
            <person name="Liep D."/>
            <person name="Gordon J."/>
        </authorList>
    </citation>
    <scope>NUCLEOTIDE SEQUENCE [LARGE SCALE GENOMIC DNA]</scope>
    <source>
        <strain evidence="2 3">ATCC 43243</strain>
    </source>
</reference>